<feature type="compositionally biased region" description="Polar residues" evidence="1">
    <location>
        <begin position="284"/>
        <end position="297"/>
    </location>
</feature>
<evidence type="ECO:0000256" key="1">
    <source>
        <dbReference type="SAM" id="MobiDB-lite"/>
    </source>
</evidence>
<dbReference type="SUPFAM" id="SSF56219">
    <property type="entry name" value="DNase I-like"/>
    <property type="match status" value="1"/>
</dbReference>
<name>A0A8J9YEY5_9NEOP</name>
<dbReference type="OrthoDB" id="421040at2759"/>
<protein>
    <recommendedName>
        <fullName evidence="2">Endonuclease/exonuclease/phosphatase domain-containing protein</fullName>
    </recommendedName>
</protein>
<proteinExistence type="predicted"/>
<dbReference type="Proteomes" id="UP000838878">
    <property type="component" value="Chromosome 4"/>
</dbReference>
<dbReference type="AlphaFoldDB" id="A0A8J9YEY5"/>
<organism evidence="3 4">
    <name type="scientific">Brenthis ino</name>
    <name type="common">lesser marbled fritillary</name>
    <dbReference type="NCBI Taxonomy" id="405034"/>
    <lineage>
        <taxon>Eukaryota</taxon>
        <taxon>Metazoa</taxon>
        <taxon>Ecdysozoa</taxon>
        <taxon>Arthropoda</taxon>
        <taxon>Hexapoda</taxon>
        <taxon>Insecta</taxon>
        <taxon>Pterygota</taxon>
        <taxon>Neoptera</taxon>
        <taxon>Endopterygota</taxon>
        <taxon>Lepidoptera</taxon>
        <taxon>Glossata</taxon>
        <taxon>Ditrysia</taxon>
        <taxon>Papilionoidea</taxon>
        <taxon>Nymphalidae</taxon>
        <taxon>Heliconiinae</taxon>
        <taxon>Argynnini</taxon>
        <taxon>Brenthis</taxon>
    </lineage>
</organism>
<dbReference type="InterPro" id="IPR036691">
    <property type="entry name" value="Endo/exonu/phosph_ase_sf"/>
</dbReference>
<feature type="region of interest" description="Disordered" evidence="1">
    <location>
        <begin position="281"/>
        <end position="331"/>
    </location>
</feature>
<evidence type="ECO:0000259" key="2">
    <source>
        <dbReference type="Pfam" id="PF14529"/>
    </source>
</evidence>
<dbReference type="InterPro" id="IPR005135">
    <property type="entry name" value="Endo/exonuclease/phosphatase"/>
</dbReference>
<evidence type="ECO:0000313" key="4">
    <source>
        <dbReference type="Proteomes" id="UP000838878"/>
    </source>
</evidence>
<keyword evidence="4" id="KW-1185">Reference proteome</keyword>
<sequence length="653" mass="75547">MEKNSNENVIMDFRIPSTNVEDLGVDEFQYQEENINTMSVGIMEENLRAEKRTRPEDEGEWTVVGKEKKAKPVYNKIEIYITSTEILPKQFAMAKLLKNNDIMDIDRLKYINPYKIRLDMNNEMCADKLENCEEFLRKGWRIYRAMEKDISYGLIRDVDLELSNDEILSRITCPNRVEIISVSRLKRRCTTDGSGWTPSGCVRISFRGAYLPSYVSVDGLKINVDRRALTMYVPPESPCIQIDTPFSNSLENITSKNLSNHETRASTKEVSYAEIMKPKVGRLTQDNVDRSQGTSASVLKPPKEKHKRRKQDREDISIAEEDTVDSDDEKVSEKEEKIMAFSDLVNKLKDIVFLRGDFNGHHTNWSNKTDTRGLQILDALEEHSLASLNDGSPTRISLVNGHLRQTSPDISLVSTDIFLHFNWATLNESLGSDHLMIKISTEFYGSPIISRRNYKRADWPKYKNMLEVLFKDFFYCEDIQACYDNFVNYLNKAADIHIPYTKINPNPSSKFSPKPYWNPSLSKCVAERRLALTKFRRNPVPYNLDILYNKIRESQREIRKADSKSWQEFCTSMDDASDESEVWHKMKWFKGRAISKNHVNKEHCIKLLERLTPDYASCAEPTFSSKNIILENEITLHELHNSLKNKDSCPGSR</sequence>
<dbReference type="GO" id="GO:0003824">
    <property type="term" value="F:catalytic activity"/>
    <property type="evidence" value="ECO:0007669"/>
    <property type="project" value="InterPro"/>
</dbReference>
<feature type="compositionally biased region" description="Acidic residues" evidence="1">
    <location>
        <begin position="317"/>
        <end position="328"/>
    </location>
</feature>
<evidence type="ECO:0000313" key="3">
    <source>
        <dbReference type="EMBL" id="CAH0724080.1"/>
    </source>
</evidence>
<feature type="non-terminal residue" evidence="3">
    <location>
        <position position="653"/>
    </location>
</feature>
<feature type="domain" description="Endonuclease/exonuclease/phosphatase" evidence="2">
    <location>
        <begin position="335"/>
        <end position="437"/>
    </location>
</feature>
<gene>
    <name evidence="3" type="ORF">BINO364_LOCUS9836</name>
</gene>
<dbReference type="Gene3D" id="3.60.10.10">
    <property type="entry name" value="Endonuclease/exonuclease/phosphatase"/>
    <property type="match status" value="1"/>
</dbReference>
<dbReference type="EMBL" id="OV170224">
    <property type="protein sequence ID" value="CAH0724080.1"/>
    <property type="molecule type" value="Genomic_DNA"/>
</dbReference>
<accession>A0A8J9YEY5</accession>
<reference evidence="3" key="1">
    <citation type="submission" date="2021-12" db="EMBL/GenBank/DDBJ databases">
        <authorList>
            <person name="Martin H S."/>
        </authorList>
    </citation>
    <scope>NUCLEOTIDE SEQUENCE</scope>
</reference>
<dbReference type="Pfam" id="PF14529">
    <property type="entry name" value="Exo_endo_phos_2"/>
    <property type="match status" value="1"/>
</dbReference>